<evidence type="ECO:0000313" key="1">
    <source>
        <dbReference type="EMBL" id="KAK0707223.1"/>
    </source>
</evidence>
<name>A0AA40DPD2_9PEZI</name>
<dbReference type="Proteomes" id="UP001172159">
    <property type="component" value="Unassembled WGS sequence"/>
</dbReference>
<gene>
    <name evidence="1" type="ORF">B0T21DRAFT_387679</name>
</gene>
<keyword evidence="2" id="KW-1185">Reference proteome</keyword>
<organism evidence="1 2">
    <name type="scientific">Apiosordaria backusii</name>
    <dbReference type="NCBI Taxonomy" id="314023"/>
    <lineage>
        <taxon>Eukaryota</taxon>
        <taxon>Fungi</taxon>
        <taxon>Dikarya</taxon>
        <taxon>Ascomycota</taxon>
        <taxon>Pezizomycotina</taxon>
        <taxon>Sordariomycetes</taxon>
        <taxon>Sordariomycetidae</taxon>
        <taxon>Sordariales</taxon>
        <taxon>Lasiosphaeriaceae</taxon>
        <taxon>Apiosordaria</taxon>
    </lineage>
</organism>
<accession>A0AA40DPD2</accession>
<sequence>MATTVRDLLSQHSTNCVKTTGYKTGTDKTWTRGYPTIERVALHSRAVPSDSSSIVADFESPLLPRIYDDPEDCSDWFKAEVSNVVLAAWTDYPAILQVSHAKPFLDSSSSETVDVSYTFTYLNRKVPVVIGEWKRNIIRPEEWMQIPMPQIFCFDGEWLLMLQFCAKSPEKIKDPNCKIDCWLIPRVNGNNGVTLRYALYRFLAQGFRRCQSYYWPAATPTQVGGLLSERNREFFSGRPLWKVDGVSHSQHPDGFQRAIDTQYGAFYWTHSDQSLLPLGEVVWDTRALWYSEEDATGAVGTDQGYEDREAENFCDA</sequence>
<comment type="caution">
    <text evidence="1">The sequence shown here is derived from an EMBL/GenBank/DDBJ whole genome shotgun (WGS) entry which is preliminary data.</text>
</comment>
<dbReference type="AlphaFoldDB" id="A0AA40DPD2"/>
<evidence type="ECO:0000313" key="2">
    <source>
        <dbReference type="Proteomes" id="UP001172159"/>
    </source>
</evidence>
<reference evidence="1" key="1">
    <citation type="submission" date="2023-06" db="EMBL/GenBank/DDBJ databases">
        <title>Genome-scale phylogeny and comparative genomics of the fungal order Sordariales.</title>
        <authorList>
            <consortium name="Lawrence Berkeley National Laboratory"/>
            <person name="Hensen N."/>
            <person name="Bonometti L."/>
            <person name="Westerberg I."/>
            <person name="Brannstrom I.O."/>
            <person name="Guillou S."/>
            <person name="Cros-Aarteil S."/>
            <person name="Calhoun S."/>
            <person name="Haridas S."/>
            <person name="Kuo A."/>
            <person name="Mondo S."/>
            <person name="Pangilinan J."/>
            <person name="Riley R."/>
            <person name="Labutti K."/>
            <person name="Andreopoulos B."/>
            <person name="Lipzen A."/>
            <person name="Chen C."/>
            <person name="Yanf M."/>
            <person name="Daum C."/>
            <person name="Ng V."/>
            <person name="Clum A."/>
            <person name="Steindorff A."/>
            <person name="Ohm R."/>
            <person name="Martin F."/>
            <person name="Silar P."/>
            <person name="Natvig D."/>
            <person name="Lalanne C."/>
            <person name="Gautier V."/>
            <person name="Ament-Velasquez S.L."/>
            <person name="Kruys A."/>
            <person name="Hutchinson M.I."/>
            <person name="Powell A.J."/>
            <person name="Barry K."/>
            <person name="Miller A.N."/>
            <person name="Grigoriev I.V."/>
            <person name="Debuchy R."/>
            <person name="Gladieux P."/>
            <person name="Thoren M.H."/>
            <person name="Johannesson H."/>
        </authorList>
    </citation>
    <scope>NUCLEOTIDE SEQUENCE</scope>
    <source>
        <strain evidence="1">CBS 540.89</strain>
    </source>
</reference>
<dbReference type="EMBL" id="JAUKTV010000019">
    <property type="protein sequence ID" value="KAK0707223.1"/>
    <property type="molecule type" value="Genomic_DNA"/>
</dbReference>
<protein>
    <submittedName>
        <fullName evidence="1">Uncharacterized protein</fullName>
    </submittedName>
</protein>
<proteinExistence type="predicted"/>